<dbReference type="NCBIfam" id="TIGR03865">
    <property type="entry name" value="PQQ_CXXCW"/>
    <property type="match status" value="1"/>
</dbReference>
<dbReference type="PROSITE" id="PS50206">
    <property type="entry name" value="RHODANESE_3"/>
    <property type="match status" value="1"/>
</dbReference>
<dbReference type="RefSeq" id="WP_233152106.1">
    <property type="nucleotide sequence ID" value="NZ_AQQR01000003.1"/>
</dbReference>
<gene>
    <name evidence="3" type="ORF">ATO3_09035</name>
</gene>
<protein>
    <submittedName>
        <fullName evidence="3">Rhodanese</fullName>
    </submittedName>
</protein>
<dbReference type="CDD" id="cd00158">
    <property type="entry name" value="RHOD"/>
    <property type="match status" value="1"/>
</dbReference>
<dbReference type="InterPro" id="IPR022376">
    <property type="entry name" value="PQQ_CXXCW"/>
</dbReference>
<accession>A0A225NLZ4</accession>
<keyword evidence="4" id="KW-1185">Reference proteome</keyword>
<dbReference type="SUPFAM" id="SSF52821">
    <property type="entry name" value="Rhodanese/Cell cycle control phosphatase"/>
    <property type="match status" value="1"/>
</dbReference>
<evidence type="ECO:0000313" key="4">
    <source>
        <dbReference type="Proteomes" id="UP000215377"/>
    </source>
</evidence>
<dbReference type="Proteomes" id="UP000215377">
    <property type="component" value="Unassembled WGS sequence"/>
</dbReference>
<keyword evidence="1" id="KW-0732">Signal</keyword>
<reference evidence="3 4" key="1">
    <citation type="submission" date="2013-04" db="EMBL/GenBank/DDBJ databases">
        <title>Oceanicola sp. 22II1-22F33 Genome Sequencing.</title>
        <authorList>
            <person name="Lai Q."/>
            <person name="Li G."/>
            <person name="Shao Z."/>
        </authorList>
    </citation>
    <scope>NUCLEOTIDE SEQUENCE [LARGE SCALE GENOMIC DNA]</scope>
    <source>
        <strain evidence="3 4">22II1-22F33</strain>
    </source>
</reference>
<dbReference type="Gene3D" id="3.40.250.10">
    <property type="entry name" value="Rhodanese-like domain"/>
    <property type="match status" value="1"/>
</dbReference>
<feature type="domain" description="Rhodanese" evidence="2">
    <location>
        <begin position="88"/>
        <end position="172"/>
    </location>
</feature>
<feature type="chain" id="PRO_5013030851" evidence="1">
    <location>
        <begin position="18"/>
        <end position="178"/>
    </location>
</feature>
<comment type="caution">
    <text evidence="3">The sequence shown here is derived from an EMBL/GenBank/DDBJ whole genome shotgun (WGS) entry which is preliminary data.</text>
</comment>
<sequence>MEAVLVALLIAAPACQAGGVPEPAGYRTEAYRAPVPDTLSGATVVDAAQARSLWEDGETAFVDVFPRPPKPDNLPEGTLWIDKPRETVPGAVWLPNTGHGLLPEDRRAYLEDGLAAVTGGDPEAPVLFFCQANCWMSWNAAKRAVEELGYTAVYWFPEGLDGWAAEGLPLERMQPWAP</sequence>
<name>A0A225NLZ4_9RHOB</name>
<evidence type="ECO:0000256" key="1">
    <source>
        <dbReference type="SAM" id="SignalP"/>
    </source>
</evidence>
<dbReference type="Pfam" id="PF00581">
    <property type="entry name" value="Rhodanese"/>
    <property type="match status" value="1"/>
</dbReference>
<evidence type="ECO:0000259" key="2">
    <source>
        <dbReference type="PROSITE" id="PS50206"/>
    </source>
</evidence>
<dbReference type="EMBL" id="AQQR01000003">
    <property type="protein sequence ID" value="OWU75066.1"/>
    <property type="molecule type" value="Genomic_DNA"/>
</dbReference>
<dbReference type="AlphaFoldDB" id="A0A225NLZ4"/>
<proteinExistence type="predicted"/>
<feature type="signal peptide" evidence="1">
    <location>
        <begin position="1"/>
        <end position="17"/>
    </location>
</feature>
<organism evidence="3 4">
    <name type="scientific">Marinibacterium profundimaris</name>
    <dbReference type="NCBI Taxonomy" id="1679460"/>
    <lineage>
        <taxon>Bacteria</taxon>
        <taxon>Pseudomonadati</taxon>
        <taxon>Pseudomonadota</taxon>
        <taxon>Alphaproteobacteria</taxon>
        <taxon>Rhodobacterales</taxon>
        <taxon>Paracoccaceae</taxon>
        <taxon>Marinibacterium</taxon>
    </lineage>
</organism>
<dbReference type="InterPro" id="IPR001763">
    <property type="entry name" value="Rhodanese-like_dom"/>
</dbReference>
<evidence type="ECO:0000313" key="3">
    <source>
        <dbReference type="EMBL" id="OWU75066.1"/>
    </source>
</evidence>
<dbReference type="InterPro" id="IPR036873">
    <property type="entry name" value="Rhodanese-like_dom_sf"/>
</dbReference>